<organism evidence="12 13">
    <name type="scientific">Canna indica</name>
    <name type="common">Indian-shot</name>
    <dbReference type="NCBI Taxonomy" id="4628"/>
    <lineage>
        <taxon>Eukaryota</taxon>
        <taxon>Viridiplantae</taxon>
        <taxon>Streptophyta</taxon>
        <taxon>Embryophyta</taxon>
        <taxon>Tracheophyta</taxon>
        <taxon>Spermatophyta</taxon>
        <taxon>Magnoliopsida</taxon>
        <taxon>Liliopsida</taxon>
        <taxon>Zingiberales</taxon>
        <taxon>Cannaceae</taxon>
        <taxon>Canna</taxon>
    </lineage>
</organism>
<evidence type="ECO:0000256" key="2">
    <source>
        <dbReference type="ARBA" id="ARBA00022723"/>
    </source>
</evidence>
<feature type="domain" description="SBP-type" evidence="11">
    <location>
        <begin position="86"/>
        <end position="163"/>
    </location>
</feature>
<dbReference type="SUPFAM" id="SSF103612">
    <property type="entry name" value="SBT domain"/>
    <property type="match status" value="1"/>
</dbReference>
<keyword evidence="7" id="KW-0804">Transcription</keyword>
<dbReference type="GO" id="GO:0005634">
    <property type="term" value="C:nucleus"/>
    <property type="evidence" value="ECO:0007669"/>
    <property type="project" value="UniProtKB-SubCell"/>
</dbReference>
<evidence type="ECO:0000256" key="9">
    <source>
        <dbReference type="PROSITE-ProRule" id="PRU00470"/>
    </source>
</evidence>
<sequence length="383" mass="41455">MDWDLKMPPWDLAEQNLDAIVAGPSGGSALRCPAVGLECSVDLKLGGVGDSGSSFKWKDQPRVSSTTMVSLSGPAKRRGLANASQNASCSVDGCKADLSKCREYHRRHKVCEIHSKTPVVLVSGQEQRFCQQCSRFHLLVEFDEVKRSCRKRLDGHNRRRRKPQPSSLNSGNRFLPYPPVFPTTAKQPNWSGILKAEDNIQYAQSTAPDLAFFPISSHSYSKEGKPFSLAPEIVTSLNGITAIRSLPAQSHVITSTMSGVGNSSKMLSNGLNFHSDCALSLLSSPRQASSITLSHRMPPADPTPMGQPLVSSLQYGDIGHYSHLASKNVSPTGYSCSIIDDSHVNTVLVSDANEDDTHCQSIFHIGGEGSSDGTSQSLPFSWP</sequence>
<dbReference type="FunFam" id="4.10.1100.10:FF:000001">
    <property type="entry name" value="Squamosa promoter-binding-like protein 14"/>
    <property type="match status" value="1"/>
</dbReference>
<reference evidence="12 13" key="1">
    <citation type="submission" date="2023-10" db="EMBL/GenBank/DDBJ databases">
        <title>Chromosome-scale genome assembly provides insights into flower coloration mechanisms of Canna indica.</title>
        <authorList>
            <person name="Li C."/>
        </authorList>
    </citation>
    <scope>NUCLEOTIDE SEQUENCE [LARGE SCALE GENOMIC DNA]</scope>
    <source>
        <tissue evidence="12">Flower</tissue>
    </source>
</reference>
<dbReference type="GO" id="GO:0003677">
    <property type="term" value="F:DNA binding"/>
    <property type="evidence" value="ECO:0007669"/>
    <property type="project" value="UniProtKB-KW"/>
</dbReference>
<keyword evidence="8" id="KW-0539">Nucleus</keyword>
<dbReference type="PANTHER" id="PTHR31251:SF208">
    <property type="entry name" value="SQUAMOSA PROMOTER-BINDING-LIKE PROTEIN 18"/>
    <property type="match status" value="1"/>
</dbReference>
<dbReference type="GO" id="GO:0008270">
    <property type="term" value="F:zinc ion binding"/>
    <property type="evidence" value="ECO:0007669"/>
    <property type="project" value="UniProtKB-KW"/>
</dbReference>
<evidence type="ECO:0000256" key="5">
    <source>
        <dbReference type="ARBA" id="ARBA00023015"/>
    </source>
</evidence>
<dbReference type="Gene3D" id="4.10.1100.10">
    <property type="entry name" value="Transcription factor, SBP-box domain"/>
    <property type="match status" value="1"/>
</dbReference>
<feature type="region of interest" description="Disordered" evidence="10">
    <location>
        <begin position="154"/>
        <end position="173"/>
    </location>
</feature>
<keyword evidence="5" id="KW-0805">Transcription regulation</keyword>
<keyword evidence="13" id="KW-1185">Reference proteome</keyword>
<name>A0AAQ3Q4V4_9LILI</name>
<keyword evidence="3 9" id="KW-0863">Zinc-finger</keyword>
<evidence type="ECO:0000313" key="13">
    <source>
        <dbReference type="Proteomes" id="UP001327560"/>
    </source>
</evidence>
<dbReference type="Pfam" id="PF03110">
    <property type="entry name" value="SBP"/>
    <property type="match status" value="1"/>
</dbReference>
<accession>A0AAQ3Q4V4</accession>
<dbReference type="Proteomes" id="UP001327560">
    <property type="component" value="Chromosome 2"/>
</dbReference>
<protein>
    <submittedName>
        <fullName evidence="12">Squamosa promoter-binding-like protein 16</fullName>
    </submittedName>
</protein>
<evidence type="ECO:0000256" key="6">
    <source>
        <dbReference type="ARBA" id="ARBA00023125"/>
    </source>
</evidence>
<dbReference type="InterPro" id="IPR044817">
    <property type="entry name" value="SBP-like"/>
</dbReference>
<keyword evidence="2" id="KW-0479">Metal-binding</keyword>
<evidence type="ECO:0000256" key="7">
    <source>
        <dbReference type="ARBA" id="ARBA00023163"/>
    </source>
</evidence>
<evidence type="ECO:0000256" key="4">
    <source>
        <dbReference type="ARBA" id="ARBA00022833"/>
    </source>
</evidence>
<evidence type="ECO:0000256" key="10">
    <source>
        <dbReference type="SAM" id="MobiDB-lite"/>
    </source>
</evidence>
<keyword evidence="6" id="KW-0238">DNA-binding</keyword>
<dbReference type="InterPro" id="IPR004333">
    <property type="entry name" value="SBP_dom"/>
</dbReference>
<dbReference type="AlphaFoldDB" id="A0AAQ3Q4V4"/>
<comment type="subcellular location">
    <subcellularLocation>
        <location evidence="1">Nucleus</location>
    </subcellularLocation>
</comment>
<proteinExistence type="predicted"/>
<evidence type="ECO:0000256" key="8">
    <source>
        <dbReference type="ARBA" id="ARBA00023242"/>
    </source>
</evidence>
<evidence type="ECO:0000313" key="12">
    <source>
        <dbReference type="EMBL" id="WOK96625.1"/>
    </source>
</evidence>
<evidence type="ECO:0000259" key="11">
    <source>
        <dbReference type="PROSITE" id="PS51141"/>
    </source>
</evidence>
<dbReference type="InterPro" id="IPR036893">
    <property type="entry name" value="SBP_sf"/>
</dbReference>
<gene>
    <name evidence="12" type="ORF">Cni_G05332</name>
</gene>
<evidence type="ECO:0000256" key="3">
    <source>
        <dbReference type="ARBA" id="ARBA00022771"/>
    </source>
</evidence>
<evidence type="ECO:0000256" key="1">
    <source>
        <dbReference type="ARBA" id="ARBA00004123"/>
    </source>
</evidence>
<keyword evidence="4" id="KW-0862">Zinc</keyword>
<dbReference type="PANTHER" id="PTHR31251">
    <property type="entry name" value="SQUAMOSA PROMOTER-BINDING-LIKE PROTEIN 4"/>
    <property type="match status" value="1"/>
</dbReference>
<dbReference type="PROSITE" id="PS51141">
    <property type="entry name" value="ZF_SBP"/>
    <property type="match status" value="1"/>
</dbReference>
<dbReference type="EMBL" id="CP136891">
    <property type="protein sequence ID" value="WOK96625.1"/>
    <property type="molecule type" value="Genomic_DNA"/>
</dbReference>